<keyword evidence="1" id="KW-0732">Signal</keyword>
<feature type="chain" id="PRO_5017764242" description="Molecular chaperone" evidence="1">
    <location>
        <begin position="24"/>
        <end position="250"/>
    </location>
</feature>
<gene>
    <name evidence="2" type="ORF">DWV00_09255</name>
</gene>
<evidence type="ECO:0000313" key="3">
    <source>
        <dbReference type="Proteomes" id="UP000256838"/>
    </source>
</evidence>
<keyword evidence="3" id="KW-1185">Reference proteome</keyword>
<protein>
    <recommendedName>
        <fullName evidence="4">Molecular chaperone</fullName>
    </recommendedName>
</protein>
<evidence type="ECO:0000256" key="1">
    <source>
        <dbReference type="SAM" id="SignalP"/>
    </source>
</evidence>
<evidence type="ECO:0008006" key="4">
    <source>
        <dbReference type="Google" id="ProtNLM"/>
    </source>
</evidence>
<dbReference type="OrthoDB" id="9809602at2"/>
<sequence length="250" mass="27583">MKRKLNFSWSCLILLAAASSAHAGWYEIENYAGTIGSLPVHLSLQTYDEVDRNEPGQWHVDGSYYYDAHRIPIPLQGKRQPDGTMQLCEAIEPASFSDSPKVPAPSATHPVPCPIALKVSGTEASGEWRDGKNVLPIALHQVGSLNDTDPQHLRVTGVVEIPMWHHTKTHLLLGVYESSKDCPLSMVRLRLVNIKSGRIDREMTFPCGAGIVATPIYANVYRAKNPRYVTVISQGGYHDMGDEKDVAVEP</sequence>
<feature type="signal peptide" evidence="1">
    <location>
        <begin position="1"/>
        <end position="23"/>
    </location>
</feature>
<dbReference type="Proteomes" id="UP000256838">
    <property type="component" value="Unassembled WGS sequence"/>
</dbReference>
<reference evidence="2 3" key="1">
    <citation type="submission" date="2018-08" db="EMBL/GenBank/DDBJ databases">
        <title>Paraburkholderia sp. DHOM06 isolated from forest soil.</title>
        <authorList>
            <person name="Gao Z.-H."/>
            <person name="Qiu L.-H."/>
        </authorList>
    </citation>
    <scope>NUCLEOTIDE SEQUENCE [LARGE SCALE GENOMIC DNA]</scope>
    <source>
        <strain evidence="2 3">DHOM06</strain>
    </source>
</reference>
<dbReference type="AlphaFoldDB" id="A0A3D8K366"/>
<evidence type="ECO:0000313" key="2">
    <source>
        <dbReference type="EMBL" id="RDU99294.1"/>
    </source>
</evidence>
<name>A0A3D8K366_9BURK</name>
<comment type="caution">
    <text evidence="2">The sequence shown here is derived from an EMBL/GenBank/DDBJ whole genome shotgun (WGS) entry which is preliminary data.</text>
</comment>
<dbReference type="EMBL" id="QRGA01000005">
    <property type="protein sequence ID" value="RDU99294.1"/>
    <property type="molecule type" value="Genomic_DNA"/>
</dbReference>
<proteinExistence type="predicted"/>
<organism evidence="2 3">
    <name type="scientific">Trinickia dinghuensis</name>
    <dbReference type="NCBI Taxonomy" id="2291023"/>
    <lineage>
        <taxon>Bacteria</taxon>
        <taxon>Pseudomonadati</taxon>
        <taxon>Pseudomonadota</taxon>
        <taxon>Betaproteobacteria</taxon>
        <taxon>Burkholderiales</taxon>
        <taxon>Burkholderiaceae</taxon>
        <taxon>Trinickia</taxon>
    </lineage>
</organism>
<dbReference type="RefSeq" id="WP_115533268.1">
    <property type="nucleotide sequence ID" value="NZ_QRGA01000005.1"/>
</dbReference>
<accession>A0A3D8K366</accession>